<dbReference type="EMBL" id="VTRV01000072">
    <property type="protein sequence ID" value="TZF89760.1"/>
    <property type="molecule type" value="Genomic_DNA"/>
</dbReference>
<sequence>MPGRTPGKFIFGTCVVNTDGYAPSLGQAVGRTLCRMIPCEPFSVLFARDSERAYRLARINR</sequence>
<protein>
    <submittedName>
        <fullName evidence="1">RDD family protein</fullName>
    </submittedName>
</protein>
<name>A0A5D8Z539_9GAMM</name>
<keyword evidence="2" id="KW-1185">Reference proteome</keyword>
<dbReference type="AlphaFoldDB" id="A0A5D8Z539"/>
<gene>
    <name evidence="1" type="ORF">FW784_08025</name>
</gene>
<evidence type="ECO:0000313" key="2">
    <source>
        <dbReference type="Proteomes" id="UP000323164"/>
    </source>
</evidence>
<dbReference type="OrthoDB" id="9793824at2"/>
<accession>A0A5D8Z539</accession>
<dbReference type="Proteomes" id="UP000323164">
    <property type="component" value="Unassembled WGS sequence"/>
</dbReference>
<proteinExistence type="predicted"/>
<organism evidence="1 2">
    <name type="scientific">Cognatilysobacter lacus</name>
    <dbReference type="NCBI Taxonomy" id="1643323"/>
    <lineage>
        <taxon>Bacteria</taxon>
        <taxon>Pseudomonadati</taxon>
        <taxon>Pseudomonadota</taxon>
        <taxon>Gammaproteobacteria</taxon>
        <taxon>Lysobacterales</taxon>
        <taxon>Lysobacteraceae</taxon>
        <taxon>Cognatilysobacter</taxon>
    </lineage>
</organism>
<comment type="caution">
    <text evidence="1">The sequence shown here is derived from an EMBL/GenBank/DDBJ whole genome shotgun (WGS) entry which is preliminary data.</text>
</comment>
<evidence type="ECO:0000313" key="1">
    <source>
        <dbReference type="EMBL" id="TZF89760.1"/>
    </source>
</evidence>
<reference evidence="1 2" key="1">
    <citation type="submission" date="2019-08" db="EMBL/GenBank/DDBJ databases">
        <title>Draft genome sequence of Lysobacter sp. UKS-15.</title>
        <authorList>
            <person name="Im W.-T."/>
        </authorList>
    </citation>
    <scope>NUCLEOTIDE SEQUENCE [LARGE SCALE GENOMIC DNA]</scope>
    <source>
        <strain evidence="1 2">UKS-15</strain>
    </source>
</reference>